<proteinExistence type="predicted"/>
<dbReference type="NCBIfam" id="TIGR03523">
    <property type="entry name" value="GldN"/>
    <property type="match status" value="1"/>
</dbReference>
<evidence type="ECO:0000313" key="4">
    <source>
        <dbReference type="Proteomes" id="UP000321532"/>
    </source>
</evidence>
<dbReference type="Pfam" id="PF19841">
    <property type="entry name" value="GldN"/>
    <property type="match status" value="1"/>
</dbReference>
<evidence type="ECO:0000256" key="1">
    <source>
        <dbReference type="SAM" id="MobiDB-lite"/>
    </source>
</evidence>
<feature type="compositionally biased region" description="Low complexity" evidence="1">
    <location>
        <begin position="30"/>
        <end position="60"/>
    </location>
</feature>
<keyword evidence="4" id="KW-1185">Reference proteome</keyword>
<dbReference type="InterPro" id="IPR019847">
    <property type="entry name" value="Gliding_motility_assoc_GldN"/>
</dbReference>
<dbReference type="RefSeq" id="WP_146894929.1">
    <property type="nucleotide sequence ID" value="NZ_BJYS01000002.1"/>
</dbReference>
<accession>A0A512AT61</accession>
<evidence type="ECO:0008006" key="5">
    <source>
        <dbReference type="Google" id="ProtNLM"/>
    </source>
</evidence>
<evidence type="ECO:0000313" key="3">
    <source>
        <dbReference type="EMBL" id="GEO02896.1"/>
    </source>
</evidence>
<protein>
    <recommendedName>
        <fullName evidence="5">Gliding motility protein GldN</fullName>
    </recommendedName>
</protein>
<dbReference type="Proteomes" id="UP000321532">
    <property type="component" value="Unassembled WGS sequence"/>
</dbReference>
<name>A0A512AT61_9BACT</name>
<dbReference type="AlphaFoldDB" id="A0A512AT61"/>
<feature type="chain" id="PRO_5021961044" description="Gliding motility protein GldN" evidence="2">
    <location>
        <begin position="21"/>
        <end position="322"/>
    </location>
</feature>
<feature type="signal peptide" evidence="2">
    <location>
        <begin position="1"/>
        <end position="20"/>
    </location>
</feature>
<reference evidence="3 4" key="1">
    <citation type="submission" date="2019-07" db="EMBL/GenBank/DDBJ databases">
        <title>Whole genome shotgun sequence of Adhaeribacter aerolatus NBRC 106133.</title>
        <authorList>
            <person name="Hosoyama A."/>
            <person name="Uohara A."/>
            <person name="Ohji S."/>
            <person name="Ichikawa N."/>
        </authorList>
    </citation>
    <scope>NUCLEOTIDE SEQUENCE [LARGE SCALE GENOMIC DNA]</scope>
    <source>
        <strain evidence="3 4">NBRC 106133</strain>
    </source>
</reference>
<dbReference type="OrthoDB" id="1141916at2"/>
<feature type="region of interest" description="Disordered" evidence="1">
    <location>
        <begin position="23"/>
        <end position="72"/>
    </location>
</feature>
<organism evidence="3 4">
    <name type="scientific">Adhaeribacter aerolatus</name>
    <dbReference type="NCBI Taxonomy" id="670289"/>
    <lineage>
        <taxon>Bacteria</taxon>
        <taxon>Pseudomonadati</taxon>
        <taxon>Bacteroidota</taxon>
        <taxon>Cytophagia</taxon>
        <taxon>Cytophagales</taxon>
        <taxon>Hymenobacteraceae</taxon>
        <taxon>Adhaeribacter</taxon>
    </lineage>
</organism>
<comment type="caution">
    <text evidence="3">The sequence shown here is derived from an EMBL/GenBank/DDBJ whole genome shotgun (WGS) entry which is preliminary data.</text>
</comment>
<gene>
    <name evidence="3" type="ORF">AAE02nite_05600</name>
</gene>
<sequence>MNRVYLIVLFIAGMSVQAISQTRTPAAGGTQPRQAAPTQTRQATATQTTTPAPAAPANTAYSGTPSVRPIPESDMMYRRTVWRVIDLREKQNRPLYSVNHEITKIIMDAVKRGELTVYKDDSLNKSMTPEEYRKVLVKPGEEIEETEEDKQARLEAEKQLAQINAARRRQGGAVEAAPVEAAPMGPIEYNPRDIKKLELKEDVIFDKKRSRMYYDIHAITLKVPNAVTGFDDVIGAFAYKDLVKVFRNHPKDAIWYNMQNNATHLNLADAFDLRMFGSYIKKVSNPNDDDLKTIHGGSEQAILAAQRALEEMIEFEYSLWSY</sequence>
<dbReference type="EMBL" id="BJYS01000002">
    <property type="protein sequence ID" value="GEO02896.1"/>
    <property type="molecule type" value="Genomic_DNA"/>
</dbReference>
<keyword evidence="2" id="KW-0732">Signal</keyword>
<evidence type="ECO:0000256" key="2">
    <source>
        <dbReference type="SAM" id="SignalP"/>
    </source>
</evidence>